<name>A0A0E9TX05_ANGAN</name>
<proteinExistence type="predicted"/>
<protein>
    <submittedName>
        <fullName evidence="1">Uncharacterized protein</fullName>
    </submittedName>
</protein>
<accession>A0A0E9TX05</accession>
<sequence length="71" mass="8119">MKAFQQGSLSTFQQQGNLNPMNLTPFMKRMQIYCLGGGNITAIFSLLHDQTDRDQIHVLEEIISLYPLQPH</sequence>
<organism evidence="1">
    <name type="scientific">Anguilla anguilla</name>
    <name type="common">European freshwater eel</name>
    <name type="synonym">Muraena anguilla</name>
    <dbReference type="NCBI Taxonomy" id="7936"/>
    <lineage>
        <taxon>Eukaryota</taxon>
        <taxon>Metazoa</taxon>
        <taxon>Chordata</taxon>
        <taxon>Craniata</taxon>
        <taxon>Vertebrata</taxon>
        <taxon>Euteleostomi</taxon>
        <taxon>Actinopterygii</taxon>
        <taxon>Neopterygii</taxon>
        <taxon>Teleostei</taxon>
        <taxon>Anguilliformes</taxon>
        <taxon>Anguillidae</taxon>
        <taxon>Anguilla</taxon>
    </lineage>
</organism>
<reference evidence="1" key="1">
    <citation type="submission" date="2014-11" db="EMBL/GenBank/DDBJ databases">
        <authorList>
            <person name="Amaro Gonzalez C."/>
        </authorList>
    </citation>
    <scope>NUCLEOTIDE SEQUENCE</scope>
</reference>
<dbReference type="EMBL" id="GBXM01050496">
    <property type="protein sequence ID" value="JAH58081.1"/>
    <property type="molecule type" value="Transcribed_RNA"/>
</dbReference>
<dbReference type="AlphaFoldDB" id="A0A0E9TX05"/>
<reference evidence="1" key="2">
    <citation type="journal article" date="2015" name="Fish Shellfish Immunol.">
        <title>Early steps in the European eel (Anguilla anguilla)-Vibrio vulnificus interaction in the gills: Role of the RtxA13 toxin.</title>
        <authorList>
            <person name="Callol A."/>
            <person name="Pajuelo D."/>
            <person name="Ebbesson L."/>
            <person name="Teles M."/>
            <person name="MacKenzie S."/>
            <person name="Amaro C."/>
        </authorList>
    </citation>
    <scope>NUCLEOTIDE SEQUENCE</scope>
</reference>
<evidence type="ECO:0000313" key="1">
    <source>
        <dbReference type="EMBL" id="JAH58081.1"/>
    </source>
</evidence>